<evidence type="ECO:0000256" key="2">
    <source>
        <dbReference type="SAM" id="Phobius"/>
    </source>
</evidence>
<feature type="domain" description="Protein kinase" evidence="3">
    <location>
        <begin position="121"/>
        <end position="454"/>
    </location>
</feature>
<evidence type="ECO:0000313" key="5">
    <source>
        <dbReference type="Proteomes" id="UP000002620"/>
    </source>
</evidence>
<dbReference type="SUPFAM" id="SSF56112">
    <property type="entry name" value="Protein kinase-like (PK-like)"/>
    <property type="match status" value="1"/>
</dbReference>
<keyword evidence="2" id="KW-1133">Transmembrane helix</keyword>
<dbReference type="AlphaFoldDB" id="C9RAY2"/>
<dbReference type="GO" id="GO:0005524">
    <property type="term" value="F:ATP binding"/>
    <property type="evidence" value="ECO:0007669"/>
    <property type="project" value="InterPro"/>
</dbReference>
<dbReference type="InterPro" id="IPR050154">
    <property type="entry name" value="UbiB_kinase"/>
</dbReference>
<dbReference type="Proteomes" id="UP000002620">
    <property type="component" value="Chromosome"/>
</dbReference>
<dbReference type="PANTHER" id="PTHR10566:SF113">
    <property type="entry name" value="PROTEIN ACTIVITY OF BC1 COMPLEX KINASE 7, CHLOROPLASTIC"/>
    <property type="match status" value="1"/>
</dbReference>
<reference evidence="4 5" key="1">
    <citation type="submission" date="2009-10" db="EMBL/GenBank/DDBJ databases">
        <title>Complete sequence of chromosome of Ammonifex degensii KC4.</title>
        <authorList>
            <consortium name="US DOE Joint Genome Institute"/>
            <person name="Kerfeld C."/>
            <person name="Goodner B."/>
            <person name="Huber H."/>
            <person name="Stetter K."/>
            <person name="Lucas S."/>
            <person name="Copeland A."/>
            <person name="Lapidus A."/>
            <person name="Glavina del Rio T."/>
            <person name="Dalin E."/>
            <person name="Tice H."/>
            <person name="Bruce D."/>
            <person name="Goodwin L."/>
            <person name="Pitluck S."/>
            <person name="Saunders E."/>
            <person name="Brettin T."/>
            <person name="Detter J.C."/>
            <person name="Han C."/>
            <person name="Larimer F."/>
            <person name="Land M."/>
            <person name="Hauser L."/>
            <person name="Kyrpides N."/>
            <person name="Ovchinnikova G."/>
            <person name="Richardson P."/>
        </authorList>
    </citation>
    <scope>NUCLEOTIDE SEQUENCE [LARGE SCALE GENOMIC DNA]</scope>
    <source>
        <strain evidence="5">DSM 10501 / KC4</strain>
    </source>
</reference>
<dbReference type="CDD" id="cd05121">
    <property type="entry name" value="ABC1_ADCK3-like"/>
    <property type="match status" value="1"/>
</dbReference>
<dbReference type="InterPro" id="IPR004147">
    <property type="entry name" value="ABC1_dom"/>
</dbReference>
<dbReference type="HOGENOM" id="CLU_006533_0_2_9"/>
<keyword evidence="5" id="KW-1185">Reference proteome</keyword>
<evidence type="ECO:0000313" key="4">
    <source>
        <dbReference type="EMBL" id="ACX51409.1"/>
    </source>
</evidence>
<dbReference type="OrthoDB" id="9795390at2"/>
<dbReference type="GO" id="GO:0004672">
    <property type="term" value="F:protein kinase activity"/>
    <property type="evidence" value="ECO:0007669"/>
    <property type="project" value="InterPro"/>
</dbReference>
<keyword evidence="2" id="KW-0472">Membrane</keyword>
<dbReference type="KEGG" id="adg:Adeg_0240"/>
<dbReference type="PANTHER" id="PTHR10566">
    <property type="entry name" value="CHAPERONE-ACTIVITY OF BC1 COMPLEX CABC1 -RELATED"/>
    <property type="match status" value="1"/>
</dbReference>
<accession>C9RAY2</accession>
<evidence type="ECO:0000259" key="3">
    <source>
        <dbReference type="PROSITE" id="PS50011"/>
    </source>
</evidence>
<proteinExistence type="inferred from homology"/>
<name>C9RAY2_AMMDK</name>
<organism evidence="4 5">
    <name type="scientific">Ammonifex degensii (strain DSM 10501 / KC4)</name>
    <dbReference type="NCBI Taxonomy" id="429009"/>
    <lineage>
        <taxon>Bacteria</taxon>
        <taxon>Bacillati</taxon>
        <taxon>Bacillota</taxon>
        <taxon>Clostridia</taxon>
        <taxon>Thermoanaerobacterales</taxon>
        <taxon>Thermoanaerobacteraceae</taxon>
        <taxon>Ammonifex</taxon>
    </lineage>
</organism>
<dbReference type="InterPro" id="IPR000719">
    <property type="entry name" value="Prot_kinase_dom"/>
</dbReference>
<evidence type="ECO:0000256" key="1">
    <source>
        <dbReference type="ARBA" id="ARBA00009670"/>
    </source>
</evidence>
<feature type="transmembrane region" description="Helical" evidence="2">
    <location>
        <begin position="524"/>
        <end position="542"/>
    </location>
</feature>
<dbReference type="STRING" id="429009.Adeg_0240"/>
<comment type="similarity">
    <text evidence="1">Belongs to the protein kinase superfamily. ADCK protein kinase family.</text>
</comment>
<keyword evidence="2" id="KW-0812">Transmembrane</keyword>
<dbReference type="RefSeq" id="WP_015738287.1">
    <property type="nucleotide sequence ID" value="NC_013385.1"/>
</dbReference>
<dbReference type="EMBL" id="CP001785">
    <property type="protein sequence ID" value="ACX51409.1"/>
    <property type="molecule type" value="Genomic_DNA"/>
</dbReference>
<gene>
    <name evidence="4" type="ordered locus">Adeg_0240</name>
</gene>
<dbReference type="Pfam" id="PF03109">
    <property type="entry name" value="ABC1"/>
    <property type="match status" value="1"/>
</dbReference>
<dbReference type="eggNOG" id="COG0661">
    <property type="taxonomic scope" value="Bacteria"/>
</dbReference>
<dbReference type="InterPro" id="IPR011009">
    <property type="entry name" value="Kinase-like_dom_sf"/>
</dbReference>
<protein>
    <submittedName>
        <fullName evidence="4">ABC-1 domain protein</fullName>
    </submittedName>
</protein>
<feature type="transmembrane region" description="Helical" evidence="2">
    <location>
        <begin position="491"/>
        <end position="512"/>
    </location>
</feature>
<dbReference type="PROSITE" id="PS50011">
    <property type="entry name" value="PROTEIN_KINASE_DOM"/>
    <property type="match status" value="1"/>
</dbReference>
<sequence>MLGFLQRYYREVRRYREIGQVLLRHGLGYLGDYLPFWPRRSHQPPPSPSSSARRLRLALTELGPTFVKLGQFLSTRADLLPEEYIKELSLLQDTVPPLPAKEIVRVIEQEFGCHLDSLFSYFEPEPLGSASIAQVHRARLLSGEEVVVKVRRPGVLEVIETDLAILKRVARWAEKHTPWGKIYPFAEMVEEFGRALREECDFTVEALHAETFRRNLSRYEHTVIPRVFPEYTRPAVLTVEEVKGIKLSNLEALERAGLDREELARRFAEVFLHQVLIDGFFHGDPHPGNLFALPGNRIAWIDFGIVGRLSSSLREQIGNLVLGLSRRSSQAIVRTVLQMGILSGEVNLTALRHDVEQLEQKYYEVPLSQVPLSEALADMLRVAYRHRVRVPAELALLARALGNADGLVRQLAPDVSIANLASLVAKELAKERLSTRRLKRFLSSELPALLEAWIKLPEQLSLVLNQLSRGEIKVRQENPDLRRFVNSLDRLLTRIFFLFLGFACLGFYFWLWGKEARLWDLLPVQPLLFAVSLLSFLLFFILRL</sequence>